<keyword evidence="8 16" id="KW-0808">Transferase</keyword>
<dbReference type="SUPFAM" id="SSF53067">
    <property type="entry name" value="Actin-like ATPase domain"/>
    <property type="match status" value="2"/>
</dbReference>
<dbReference type="HAMAP" id="MF_01274">
    <property type="entry name" value="Pantothen_kinase_3"/>
    <property type="match status" value="1"/>
</dbReference>
<sequence>MLLLIDAGNTRVKWALPDEQAVPDTRLSAWLRMESLAHDALDTVLADWQTLPVSRVLISNVAGDVVQQAIEQRLAQAFPALSPVRFRSTACVAGMENHYRFPEKLGSDRFATAIGARALYPQQELLIATCGTATTVDIVSSAGHFEGGMILPGLKLMAESLAKQTAQLPQVAESIQVSQPFADNTDQAIVSGCIHAQTGAILQALQAREQQTGQPVRCLISGGAAPYLLPHLQGKAEAIPSLVLTGLRVVAQSHPELFQQ</sequence>
<gene>
    <name evidence="16" type="primary">coaX</name>
    <name evidence="17" type="ORF">KDM89_01310</name>
</gene>
<keyword evidence="13 16" id="KW-0173">Coenzyme A biosynthesis</keyword>
<proteinExistence type="inferred from homology"/>
<evidence type="ECO:0000256" key="5">
    <source>
        <dbReference type="ARBA" id="ARBA00011738"/>
    </source>
</evidence>
<evidence type="ECO:0000313" key="18">
    <source>
        <dbReference type="Proteomes" id="UP000680067"/>
    </source>
</evidence>
<dbReference type="Proteomes" id="UP000680067">
    <property type="component" value="Unassembled WGS sequence"/>
</dbReference>
<dbReference type="GO" id="GO:0004594">
    <property type="term" value="F:pantothenate kinase activity"/>
    <property type="evidence" value="ECO:0007669"/>
    <property type="project" value="UniProtKB-UniRule"/>
</dbReference>
<evidence type="ECO:0000256" key="8">
    <source>
        <dbReference type="ARBA" id="ARBA00022679"/>
    </source>
</evidence>
<evidence type="ECO:0000256" key="10">
    <source>
        <dbReference type="ARBA" id="ARBA00022777"/>
    </source>
</evidence>
<comment type="subcellular location">
    <subcellularLocation>
        <location evidence="3 16">Cytoplasm</location>
    </subcellularLocation>
</comment>
<evidence type="ECO:0000256" key="15">
    <source>
        <dbReference type="ARBA" id="ARBA00040883"/>
    </source>
</evidence>
<evidence type="ECO:0000256" key="12">
    <source>
        <dbReference type="ARBA" id="ARBA00022958"/>
    </source>
</evidence>
<protein>
    <recommendedName>
        <fullName evidence="15 16">Type III pantothenate kinase</fullName>
        <ecNumber evidence="6 16">2.7.1.33</ecNumber>
    </recommendedName>
    <alternativeName>
        <fullName evidence="16">PanK-III</fullName>
    </alternativeName>
    <alternativeName>
        <fullName evidence="16">Pantothenic acid kinase</fullName>
    </alternativeName>
</protein>
<dbReference type="PANTHER" id="PTHR34265:SF1">
    <property type="entry name" value="TYPE III PANTOTHENATE KINASE"/>
    <property type="match status" value="1"/>
</dbReference>
<accession>A0A941I3P2</accession>
<feature type="active site" description="Proton acceptor" evidence="16">
    <location>
        <position position="108"/>
    </location>
</feature>
<dbReference type="Gene3D" id="3.30.420.40">
    <property type="match status" value="2"/>
</dbReference>
<comment type="similarity">
    <text evidence="14 16">Belongs to the type III pantothenate kinase family.</text>
</comment>
<feature type="binding site" evidence="16">
    <location>
        <begin position="6"/>
        <end position="13"/>
    </location>
    <ligand>
        <name>ATP</name>
        <dbReference type="ChEBI" id="CHEBI:30616"/>
    </ligand>
</feature>
<organism evidence="17 18">
    <name type="scientific">Undibacterium luofuense</name>
    <dbReference type="NCBI Taxonomy" id="2828733"/>
    <lineage>
        <taxon>Bacteria</taxon>
        <taxon>Pseudomonadati</taxon>
        <taxon>Pseudomonadota</taxon>
        <taxon>Betaproteobacteria</taxon>
        <taxon>Burkholderiales</taxon>
        <taxon>Oxalobacteraceae</taxon>
        <taxon>Undibacterium</taxon>
    </lineage>
</organism>
<evidence type="ECO:0000256" key="16">
    <source>
        <dbReference type="HAMAP-Rule" id="MF_01274"/>
    </source>
</evidence>
<feature type="binding site" evidence="16">
    <location>
        <position position="132"/>
    </location>
    <ligand>
        <name>ATP</name>
        <dbReference type="ChEBI" id="CHEBI:30616"/>
    </ligand>
</feature>
<evidence type="ECO:0000256" key="9">
    <source>
        <dbReference type="ARBA" id="ARBA00022741"/>
    </source>
</evidence>
<dbReference type="AlphaFoldDB" id="A0A941I3P2"/>
<dbReference type="EC" id="2.7.1.33" evidence="6 16"/>
<dbReference type="GO" id="GO:0005524">
    <property type="term" value="F:ATP binding"/>
    <property type="evidence" value="ECO:0007669"/>
    <property type="project" value="UniProtKB-UniRule"/>
</dbReference>
<comment type="caution">
    <text evidence="16">Lacks conserved residue(s) required for the propagation of feature annotation.</text>
</comment>
<evidence type="ECO:0000256" key="4">
    <source>
        <dbReference type="ARBA" id="ARBA00005225"/>
    </source>
</evidence>
<evidence type="ECO:0000256" key="6">
    <source>
        <dbReference type="ARBA" id="ARBA00012102"/>
    </source>
</evidence>
<feature type="binding site" evidence="16">
    <location>
        <position position="99"/>
    </location>
    <ligand>
        <name>substrate</name>
    </ligand>
</feature>
<dbReference type="CDD" id="cd24015">
    <property type="entry name" value="ASKHA_NBD_PanK-III"/>
    <property type="match status" value="1"/>
</dbReference>
<dbReference type="GO" id="GO:0015937">
    <property type="term" value="P:coenzyme A biosynthetic process"/>
    <property type="evidence" value="ECO:0007669"/>
    <property type="project" value="UniProtKB-UniRule"/>
</dbReference>
<evidence type="ECO:0000256" key="1">
    <source>
        <dbReference type="ARBA" id="ARBA00001206"/>
    </source>
</evidence>
<name>A0A941I3P2_9BURK</name>
<dbReference type="EMBL" id="JAGSPN010000001">
    <property type="protein sequence ID" value="MBR7780762.1"/>
    <property type="molecule type" value="Genomic_DNA"/>
</dbReference>
<keyword evidence="10 16" id="KW-0418">Kinase</keyword>
<comment type="pathway">
    <text evidence="4 16">Cofactor biosynthesis; coenzyme A biosynthesis; CoA from (R)-pantothenate: step 1/5.</text>
</comment>
<comment type="cofactor">
    <cofactor evidence="2">
        <name>K(+)</name>
        <dbReference type="ChEBI" id="CHEBI:29103"/>
    </cofactor>
</comment>
<keyword evidence="7 16" id="KW-0963">Cytoplasm</keyword>
<evidence type="ECO:0000256" key="14">
    <source>
        <dbReference type="ARBA" id="ARBA00038036"/>
    </source>
</evidence>
<dbReference type="GO" id="GO:0005737">
    <property type="term" value="C:cytoplasm"/>
    <property type="evidence" value="ECO:0007669"/>
    <property type="project" value="UniProtKB-SubCell"/>
</dbReference>
<keyword evidence="12 16" id="KW-0630">Potassium</keyword>
<comment type="function">
    <text evidence="16">Catalyzes the phosphorylation of pantothenate (Pan), the first step in CoA biosynthesis.</text>
</comment>
<evidence type="ECO:0000256" key="3">
    <source>
        <dbReference type="ARBA" id="ARBA00004496"/>
    </source>
</evidence>
<dbReference type="Pfam" id="PF03309">
    <property type="entry name" value="Pan_kinase"/>
    <property type="match status" value="1"/>
</dbReference>
<feature type="binding site" evidence="16">
    <location>
        <begin position="106"/>
        <end position="109"/>
    </location>
    <ligand>
        <name>substrate</name>
    </ligand>
</feature>
<evidence type="ECO:0000256" key="7">
    <source>
        <dbReference type="ARBA" id="ARBA00022490"/>
    </source>
</evidence>
<comment type="catalytic activity">
    <reaction evidence="1 16">
        <text>(R)-pantothenate + ATP = (R)-4'-phosphopantothenate + ADP + H(+)</text>
        <dbReference type="Rhea" id="RHEA:16373"/>
        <dbReference type="ChEBI" id="CHEBI:10986"/>
        <dbReference type="ChEBI" id="CHEBI:15378"/>
        <dbReference type="ChEBI" id="CHEBI:29032"/>
        <dbReference type="ChEBI" id="CHEBI:30616"/>
        <dbReference type="ChEBI" id="CHEBI:456216"/>
        <dbReference type="EC" id="2.7.1.33"/>
    </reaction>
</comment>
<keyword evidence="18" id="KW-1185">Reference proteome</keyword>
<reference evidence="17" key="1">
    <citation type="submission" date="2021-04" db="EMBL/GenBank/DDBJ databases">
        <title>novel species isolated from subtropical streams in China.</title>
        <authorList>
            <person name="Lu H."/>
        </authorList>
    </citation>
    <scope>NUCLEOTIDE SEQUENCE</scope>
    <source>
        <strain evidence="17">LFS511W</strain>
    </source>
</reference>
<feature type="binding site" evidence="16">
    <location>
        <position position="185"/>
    </location>
    <ligand>
        <name>substrate</name>
    </ligand>
</feature>
<dbReference type="PANTHER" id="PTHR34265">
    <property type="entry name" value="TYPE III PANTOTHENATE KINASE"/>
    <property type="match status" value="1"/>
</dbReference>
<evidence type="ECO:0000256" key="11">
    <source>
        <dbReference type="ARBA" id="ARBA00022840"/>
    </source>
</evidence>
<keyword evidence="11 16" id="KW-0067">ATP-binding</keyword>
<evidence type="ECO:0000313" key="17">
    <source>
        <dbReference type="EMBL" id="MBR7780762.1"/>
    </source>
</evidence>
<dbReference type="InterPro" id="IPR004619">
    <property type="entry name" value="Type_III_PanK"/>
</dbReference>
<comment type="caution">
    <text evidence="17">The sequence shown here is derived from an EMBL/GenBank/DDBJ whole genome shotgun (WGS) entry which is preliminary data.</text>
</comment>
<evidence type="ECO:0000256" key="13">
    <source>
        <dbReference type="ARBA" id="ARBA00022993"/>
    </source>
</evidence>
<comment type="cofactor">
    <cofactor evidence="16">
        <name>NH4(+)</name>
        <dbReference type="ChEBI" id="CHEBI:28938"/>
    </cofactor>
    <cofactor evidence="16">
        <name>K(+)</name>
        <dbReference type="ChEBI" id="CHEBI:29103"/>
    </cofactor>
    <text evidence="16">A monovalent cation. Ammonium or potassium.</text>
</comment>
<keyword evidence="9 16" id="KW-0547">Nucleotide-binding</keyword>
<comment type="subunit">
    <text evidence="5 16">Homodimer.</text>
</comment>
<dbReference type="NCBIfam" id="TIGR00671">
    <property type="entry name" value="baf"/>
    <property type="match status" value="1"/>
</dbReference>
<dbReference type="InterPro" id="IPR043129">
    <property type="entry name" value="ATPase_NBD"/>
</dbReference>
<evidence type="ECO:0000256" key="2">
    <source>
        <dbReference type="ARBA" id="ARBA00001958"/>
    </source>
</evidence>
<dbReference type="RefSeq" id="WP_212686145.1">
    <property type="nucleotide sequence ID" value="NZ_JAGSPN010000001.1"/>
</dbReference>